<dbReference type="PANTHER" id="PTHR43757">
    <property type="entry name" value="AMINOMETHYLTRANSFERASE"/>
    <property type="match status" value="1"/>
</dbReference>
<gene>
    <name evidence="3" type="ORF">SAMN02745124_01675</name>
</gene>
<name>A0A1M5VGK8_9BACT</name>
<dbReference type="RefSeq" id="WP_244155812.1">
    <property type="nucleotide sequence ID" value="NZ_FQXS01000008.1"/>
</dbReference>
<keyword evidence="3" id="KW-0489">Methyltransferase</keyword>
<organism evidence="3 4">
    <name type="scientific">Desulfofustis glycolicus DSM 9705</name>
    <dbReference type="NCBI Taxonomy" id="1121409"/>
    <lineage>
        <taxon>Bacteria</taxon>
        <taxon>Pseudomonadati</taxon>
        <taxon>Thermodesulfobacteriota</taxon>
        <taxon>Desulfobulbia</taxon>
        <taxon>Desulfobulbales</taxon>
        <taxon>Desulfocapsaceae</taxon>
        <taxon>Desulfofustis</taxon>
    </lineage>
</organism>
<dbReference type="GO" id="GO:0032259">
    <property type="term" value="P:methylation"/>
    <property type="evidence" value="ECO:0007669"/>
    <property type="project" value="UniProtKB-KW"/>
</dbReference>
<dbReference type="Gene3D" id="3.30.1360.120">
    <property type="entry name" value="Probable tRNA modification gtpase trme, domain 1"/>
    <property type="match status" value="1"/>
</dbReference>
<dbReference type="InterPro" id="IPR027266">
    <property type="entry name" value="TrmE/GcvT-like"/>
</dbReference>
<dbReference type="PANTHER" id="PTHR43757:SF2">
    <property type="entry name" value="AMINOMETHYLTRANSFERASE, MITOCHONDRIAL"/>
    <property type="match status" value="1"/>
</dbReference>
<dbReference type="InterPro" id="IPR028896">
    <property type="entry name" value="GcvT/YgfZ/DmdA"/>
</dbReference>
<sequence>MTSEPMQPARTVLYDWHLAQHATMAEFGGYQMPLWYPTGAKQEHRAVLTGAGLFDTSHMAVLTVAGSDARSLLQHCFTRDLRRCIGASPGPLTTGRCVYGLFLKEKGTVLDDAIISQLSEDRYMVVVNSGMGPAVSEHLGAQQGFRVEIIDYSGRLGKIDLQGPAAALVLEAVLAEPDRVLADMIYFSCKGDIDPAGGAPVLLKNGTPLLVSRTGYTGEFGFELYLAVADTVGFWEQLIAAGERFAITACGLAARDSLRTGAVLPLSHQDIGDWLFQNTPWSFVLPWDEQDGRFSKPFIGAEALLGSSEVDYTAAFAGYDPRKIPVMDNTVVLDEDGEAIGRVLTCTTDMAIDRVGERIVSMATADSAGRPPDFHPRGLSCGFIRTTRQCRSGEQVRLTDGKRSIPVEIRQDIRPDRTARRSMREMRNQ</sequence>
<evidence type="ECO:0000259" key="2">
    <source>
        <dbReference type="Pfam" id="PF01571"/>
    </source>
</evidence>
<dbReference type="SUPFAM" id="SSF103025">
    <property type="entry name" value="Folate-binding domain"/>
    <property type="match status" value="1"/>
</dbReference>
<reference evidence="3 4" key="1">
    <citation type="submission" date="2016-11" db="EMBL/GenBank/DDBJ databases">
        <authorList>
            <person name="Jaros S."/>
            <person name="Januszkiewicz K."/>
            <person name="Wedrychowicz H."/>
        </authorList>
    </citation>
    <scope>NUCLEOTIDE SEQUENCE [LARGE SCALE GENOMIC DNA]</scope>
    <source>
        <strain evidence="3 4">DSM 9705</strain>
    </source>
</reference>
<dbReference type="Proteomes" id="UP000184139">
    <property type="component" value="Unassembled WGS sequence"/>
</dbReference>
<proteinExistence type="predicted"/>
<dbReference type="AlphaFoldDB" id="A0A1M5VGK8"/>
<dbReference type="InterPro" id="IPR006222">
    <property type="entry name" value="GCVT_N"/>
</dbReference>
<accession>A0A1M5VGK8</accession>
<evidence type="ECO:0000313" key="4">
    <source>
        <dbReference type="Proteomes" id="UP000184139"/>
    </source>
</evidence>
<dbReference type="Pfam" id="PF01571">
    <property type="entry name" value="GCV_T"/>
    <property type="match status" value="1"/>
</dbReference>
<keyword evidence="3" id="KW-0808">Transferase</keyword>
<keyword evidence="4" id="KW-1185">Reference proteome</keyword>
<dbReference type="EMBL" id="FQXS01000008">
    <property type="protein sequence ID" value="SHH74315.1"/>
    <property type="molecule type" value="Genomic_DNA"/>
</dbReference>
<evidence type="ECO:0000256" key="1">
    <source>
        <dbReference type="PIRSR" id="PIRSR006487-1"/>
    </source>
</evidence>
<dbReference type="GO" id="GO:0008168">
    <property type="term" value="F:methyltransferase activity"/>
    <property type="evidence" value="ECO:0007669"/>
    <property type="project" value="UniProtKB-KW"/>
</dbReference>
<dbReference type="STRING" id="1121409.SAMN02745124_01675"/>
<protein>
    <submittedName>
        <fullName evidence="3">Aminomethyltransferase</fullName>
    </submittedName>
</protein>
<feature type="domain" description="GCVT N-terminal" evidence="2">
    <location>
        <begin position="13"/>
        <end position="272"/>
    </location>
</feature>
<evidence type="ECO:0000313" key="3">
    <source>
        <dbReference type="EMBL" id="SHH74315.1"/>
    </source>
</evidence>
<feature type="binding site" evidence="1">
    <location>
        <position position="223"/>
    </location>
    <ligand>
        <name>substrate</name>
    </ligand>
</feature>
<dbReference type="PIRSF" id="PIRSF006487">
    <property type="entry name" value="GcvT"/>
    <property type="match status" value="1"/>
</dbReference>